<comment type="similarity">
    <text evidence="1">Belongs to the BetVI family.</text>
</comment>
<dbReference type="GO" id="GO:0009738">
    <property type="term" value="P:abscisic acid-activated signaling pathway"/>
    <property type="evidence" value="ECO:0000318"/>
    <property type="project" value="GO_Central"/>
</dbReference>
<dbReference type="Gene3D" id="3.30.530.20">
    <property type="match status" value="1"/>
</dbReference>
<evidence type="ECO:0000259" key="4">
    <source>
        <dbReference type="Pfam" id="PF00407"/>
    </source>
</evidence>
<dbReference type="GO" id="GO:0010427">
    <property type="term" value="F:abscisic acid binding"/>
    <property type="evidence" value="ECO:0000318"/>
    <property type="project" value="GO_Central"/>
</dbReference>
<evidence type="ECO:0000256" key="3">
    <source>
        <dbReference type="ARBA" id="ARBA00023265"/>
    </source>
</evidence>
<dbReference type="SUPFAM" id="SSF55961">
    <property type="entry name" value="Bet v1-like"/>
    <property type="match status" value="1"/>
</dbReference>
<keyword evidence="3" id="KW-0568">Pathogenesis-related protein</keyword>
<dbReference type="PaxDb" id="2711-XP_006489008.1"/>
<dbReference type="PANTHER" id="PTHR31213">
    <property type="entry name" value="OS08G0374000 PROTEIN-RELATED"/>
    <property type="match status" value="1"/>
</dbReference>
<dbReference type="InterPro" id="IPR050279">
    <property type="entry name" value="Plant_def-hormone_signal"/>
</dbReference>
<protein>
    <recommendedName>
        <fullName evidence="4">Bet v I/Major latex protein domain-containing protein</fullName>
    </recommendedName>
</protein>
<dbReference type="GO" id="GO:0005737">
    <property type="term" value="C:cytoplasm"/>
    <property type="evidence" value="ECO:0000318"/>
    <property type="project" value="GO_Central"/>
</dbReference>
<dbReference type="CDD" id="cd07816">
    <property type="entry name" value="Bet_v1-like"/>
    <property type="match status" value="1"/>
</dbReference>
<evidence type="ECO:0000313" key="5">
    <source>
        <dbReference type="EMBL" id="KDO71802.1"/>
    </source>
</evidence>
<dbReference type="GO" id="GO:0005634">
    <property type="term" value="C:nucleus"/>
    <property type="evidence" value="ECO:0000318"/>
    <property type="project" value="GO_Central"/>
</dbReference>
<keyword evidence="6" id="KW-1185">Reference proteome</keyword>
<evidence type="ECO:0000256" key="1">
    <source>
        <dbReference type="ARBA" id="ARBA00009744"/>
    </source>
</evidence>
<dbReference type="SMR" id="A0A067G8F9"/>
<dbReference type="PRINTS" id="PR00634">
    <property type="entry name" value="BETALLERGEN"/>
</dbReference>
<evidence type="ECO:0000313" key="6">
    <source>
        <dbReference type="Proteomes" id="UP000027120"/>
    </source>
</evidence>
<dbReference type="InterPro" id="IPR000916">
    <property type="entry name" value="Bet_v_I/MLP"/>
</dbReference>
<dbReference type="InterPro" id="IPR023393">
    <property type="entry name" value="START-like_dom_sf"/>
</dbReference>
<evidence type="ECO:0000256" key="2">
    <source>
        <dbReference type="ARBA" id="ARBA00022821"/>
    </source>
</evidence>
<dbReference type="FunFam" id="3.30.530.20:FF:000007">
    <property type="entry name" value="Major pollen allergen Bet v 1-A"/>
    <property type="match status" value="1"/>
</dbReference>
<name>A0A067G8F9_CITSI</name>
<organism evidence="5 6">
    <name type="scientific">Citrus sinensis</name>
    <name type="common">Sweet orange</name>
    <name type="synonym">Citrus aurantium var. sinensis</name>
    <dbReference type="NCBI Taxonomy" id="2711"/>
    <lineage>
        <taxon>Eukaryota</taxon>
        <taxon>Viridiplantae</taxon>
        <taxon>Streptophyta</taxon>
        <taxon>Embryophyta</taxon>
        <taxon>Tracheophyta</taxon>
        <taxon>Spermatophyta</taxon>
        <taxon>Magnoliopsida</taxon>
        <taxon>eudicotyledons</taxon>
        <taxon>Gunneridae</taxon>
        <taxon>Pentapetalae</taxon>
        <taxon>rosids</taxon>
        <taxon>malvids</taxon>
        <taxon>Sapindales</taxon>
        <taxon>Rutaceae</taxon>
        <taxon>Aurantioideae</taxon>
        <taxon>Citrus</taxon>
    </lineage>
</organism>
<reference evidence="5 6" key="1">
    <citation type="submission" date="2014-04" db="EMBL/GenBank/DDBJ databases">
        <authorList>
            <consortium name="International Citrus Genome Consortium"/>
            <person name="Gmitter F."/>
            <person name="Chen C."/>
            <person name="Farmerie W."/>
            <person name="Harkins T."/>
            <person name="Desany B."/>
            <person name="Mohiuddin M."/>
            <person name="Kodira C."/>
            <person name="Borodovsky M."/>
            <person name="Lomsadze A."/>
            <person name="Burns P."/>
            <person name="Jenkins J."/>
            <person name="Prochnik S."/>
            <person name="Shu S."/>
            <person name="Chapman J."/>
            <person name="Pitluck S."/>
            <person name="Schmutz J."/>
            <person name="Rokhsar D."/>
        </authorList>
    </citation>
    <scope>NUCLEOTIDE SEQUENCE</scope>
</reference>
<dbReference type="GO" id="GO:0004864">
    <property type="term" value="F:protein phosphatase inhibitor activity"/>
    <property type="evidence" value="ECO:0000318"/>
    <property type="project" value="GO_Central"/>
</dbReference>
<proteinExistence type="inferred from homology"/>
<dbReference type="EMBL" id="KK784888">
    <property type="protein sequence ID" value="KDO71802.1"/>
    <property type="molecule type" value="Genomic_DNA"/>
</dbReference>
<dbReference type="InterPro" id="IPR024949">
    <property type="entry name" value="Bet_v_I_allergen"/>
</dbReference>
<dbReference type="STRING" id="2711.A0A067G8F9"/>
<dbReference type="AlphaFoldDB" id="A0A067G8F9"/>
<sequence length="161" mass="17638">MGVLTLNAEETSTLPPEKLFKLFVLHFDTLLPKVLPQVVKNVELISGDGGPGSIKKFNFVEGADWKYFKHRVDALDKENKIYNYTAIEGEGDANIPTIDHVSYESKVVGTPDGGSKSTVVIKFYPKPGAEIKEEQVKGGLEKEKGIFKALEAYALANPNAV</sequence>
<keyword evidence="2" id="KW-0611">Plant defense</keyword>
<accession>A0A067G8F9</accession>
<gene>
    <name evidence="5" type="ORF">CISIN_1g031364mg</name>
</gene>
<dbReference type="PANTHER" id="PTHR31213:SF55">
    <property type="entry name" value="STRESS-INDUCED PROTEIN SAM22"/>
    <property type="match status" value="1"/>
</dbReference>
<dbReference type="Pfam" id="PF00407">
    <property type="entry name" value="Bet_v_1"/>
    <property type="match status" value="1"/>
</dbReference>
<feature type="domain" description="Bet v I/Major latex protein" evidence="4">
    <location>
        <begin position="1"/>
        <end position="91"/>
    </location>
</feature>
<dbReference type="Proteomes" id="UP000027120">
    <property type="component" value="Unassembled WGS sequence"/>
</dbReference>
<dbReference type="GO" id="GO:0038023">
    <property type="term" value="F:signaling receptor activity"/>
    <property type="evidence" value="ECO:0000318"/>
    <property type="project" value="GO_Central"/>
</dbReference>
<dbReference type="GO" id="GO:0006952">
    <property type="term" value="P:defense response"/>
    <property type="evidence" value="ECO:0007669"/>
    <property type="project" value="UniProtKB-KW"/>
</dbReference>